<dbReference type="Pfam" id="PF25871">
    <property type="entry name" value="HTH_76"/>
    <property type="match status" value="1"/>
</dbReference>
<feature type="domain" description="PEX14-like helix-turn-helix" evidence="2">
    <location>
        <begin position="10"/>
        <end position="104"/>
    </location>
</feature>
<reference key="2">
    <citation type="submission" date="2011-04" db="EMBL/GenBank/DDBJ databases">
        <title>High-quality genome sequence of Pichia pastoris CBS 7435.</title>
        <authorList>
            <person name="Kueberl A."/>
            <person name="Schneider J."/>
            <person name="Thallinger G.G."/>
            <person name="Anderl I."/>
            <person name="Wibberg D."/>
            <person name="Hajek T."/>
            <person name="Jaenicke S."/>
            <person name="Brinkrolf K."/>
            <person name="Goesmann A."/>
            <person name="Szczepanowski R."/>
            <person name="Puehler A."/>
            <person name="Schwab H."/>
            <person name="Glieder A."/>
            <person name="Pichler H."/>
        </authorList>
    </citation>
    <scope>NUCLEOTIDE SEQUENCE</scope>
    <source>
        <strain>CBS 7435</strain>
    </source>
</reference>
<keyword evidence="4" id="KW-1185">Reference proteome</keyword>
<evidence type="ECO:0000313" key="3">
    <source>
        <dbReference type="EMBL" id="CCA36864.1"/>
    </source>
</evidence>
<reference evidence="3 4" key="3">
    <citation type="journal article" date="2016" name="FEMS Yeast Res.">
        <title>Curation of the genome annotation of Pichia pastoris (Komagataella phaffii) CBS7435 from gene level to protein function.</title>
        <authorList>
            <person name="Valli M."/>
            <person name="Tatto N.E."/>
            <person name="Peymann A."/>
            <person name="Gruber C."/>
            <person name="Landes N."/>
            <person name="Ekker H."/>
            <person name="Thallinger G.G."/>
            <person name="Mattanovich D."/>
            <person name="Gasser B."/>
            <person name="Graf A.B."/>
        </authorList>
    </citation>
    <scope>GENOME REANNOTATION</scope>
    <source>
        <strain evidence="3 4">ATCC 76273 / CBS 7435 / CECT 11047 / NRRL Y-11430 / Wegner 21-1</strain>
    </source>
</reference>
<dbReference type="InterPro" id="IPR040554">
    <property type="entry name" value="KPWE_PEX14_dom"/>
</dbReference>
<evidence type="ECO:0000259" key="1">
    <source>
        <dbReference type="Pfam" id="PF17733"/>
    </source>
</evidence>
<protein>
    <submittedName>
        <fullName evidence="3">Uncharacterized protein</fullName>
    </submittedName>
</protein>
<reference evidence="3 4" key="1">
    <citation type="journal article" date="2011" name="J. Biotechnol.">
        <title>High-quality genome sequence of Pichia pastoris CBS7435.</title>
        <authorList>
            <person name="Kuberl A."/>
            <person name="Schneider J."/>
            <person name="Thallinger G.G."/>
            <person name="Anderl I."/>
            <person name="Wibberg D."/>
            <person name="Hajek T."/>
            <person name="Jaenicke S."/>
            <person name="Brinkrolf K."/>
            <person name="Goesmann A."/>
            <person name="Szczepanowski R."/>
            <person name="Puhler A."/>
            <person name="Schwab H."/>
            <person name="Glieder A."/>
            <person name="Pichler H."/>
        </authorList>
    </citation>
    <scope>NUCLEOTIDE SEQUENCE [LARGE SCALE GENOMIC DNA]</scope>
    <source>
        <strain evidence="4">ATCC 76273 / CBS 7435 / CECT 11047 / NRRL Y-11430 / Wegner 21-1</strain>
    </source>
</reference>
<dbReference type="PANTHER" id="PTHR36855:SF1">
    <property type="entry name" value="PEROXISOME MEMBRANE ANCHOR PROTEIN PEX14P N-TERMINAL DOMAIN-CONTAINING PROTEIN"/>
    <property type="match status" value="1"/>
</dbReference>
<dbReference type="PANTHER" id="PTHR36855">
    <property type="entry name" value="CHROMOSOME 10, WHOLE GENOME SHOTGUN SEQUENCE"/>
    <property type="match status" value="1"/>
</dbReference>
<name>F2QMQ9_KOMPC</name>
<dbReference type="EMBL" id="FR839628">
    <property type="protein sequence ID" value="CCA36864.1"/>
    <property type="molecule type" value="Genomic_DNA"/>
</dbReference>
<dbReference type="Proteomes" id="UP000006853">
    <property type="component" value="Chromosome 1"/>
</dbReference>
<proteinExistence type="predicted"/>
<accession>F2QMQ9</accession>
<dbReference type="HOGENOM" id="CLU_070882_2_1_1"/>
<sequence length="168" mass="19800">MSNVSDEEVKVFEKFYKFDFTNSKKYQDGLLAVYEQYLVMKFQNDPHIEQKLRGEEKRDVEKLANTLLQPSEISQLQSQAKVYYFCSETGDIMSLDDYQKWEAQFTETKRFQEISSERAPHSSKYEELVDLIVQGKPIPDIKTVPDMVYDTTKISQSSLELRKKPWET</sequence>
<gene>
    <name evidence="3" type="ordered locus">PP7435_Chr1-0721</name>
</gene>
<dbReference type="AlphaFoldDB" id="F2QMQ9"/>
<feature type="domain" description="Peroxisomal membrane protein PEX14-like KPWE" evidence="1">
    <location>
        <begin position="120"/>
        <end position="168"/>
    </location>
</feature>
<evidence type="ECO:0000313" key="4">
    <source>
        <dbReference type="Proteomes" id="UP000006853"/>
    </source>
</evidence>
<dbReference type="InterPro" id="IPR058841">
    <property type="entry name" value="HTH_76"/>
</dbReference>
<evidence type="ECO:0000259" key="2">
    <source>
        <dbReference type="Pfam" id="PF25871"/>
    </source>
</evidence>
<organism evidence="3 4">
    <name type="scientific">Komagataella phaffii (strain ATCC 76273 / CBS 7435 / CECT 11047 / NRRL Y-11430 / Wegner 21-1)</name>
    <name type="common">Yeast</name>
    <name type="synonym">Pichia pastoris</name>
    <dbReference type="NCBI Taxonomy" id="981350"/>
    <lineage>
        <taxon>Eukaryota</taxon>
        <taxon>Fungi</taxon>
        <taxon>Dikarya</taxon>
        <taxon>Ascomycota</taxon>
        <taxon>Saccharomycotina</taxon>
        <taxon>Pichiomycetes</taxon>
        <taxon>Pichiales</taxon>
        <taxon>Pichiaceae</taxon>
        <taxon>Komagataella</taxon>
    </lineage>
</organism>
<dbReference type="Pfam" id="PF17733">
    <property type="entry name" value="KPWE_dom"/>
    <property type="match status" value="1"/>
</dbReference>